<protein>
    <submittedName>
        <fullName evidence="2">Uncharacterized protein</fullName>
    </submittedName>
</protein>
<dbReference type="Proteomes" id="UP000030750">
    <property type="component" value="Unassembled WGS sequence"/>
</dbReference>
<dbReference type="VEuPathDB" id="ToxoDB:EBH_0010600"/>
<dbReference type="OrthoDB" id="347900at2759"/>
<sequence length="412" mass="44727">MQHGQQQAMWQEEREERYREEKRRRQAKQDLWREEQPLLLQPSYRLSGPSQEDEWIAPDSPKPEAPQPSTSQQAFHFSAPATVADTTTSDGVSTQGGWGFPGGPPATYLAATHAGASWGSAASAVGGRAPLGSSIAPRHRAVANDEHISVNMPALTRLLAHARAAGAPESAGTGAAAAASGSQSSMPEALLNSGMAELLPIPESTVSSSDGHPFARLPALSVMKVPAGISVDMKRAVESGGGMRNPEALLEKAHSLLSRELLYPGHMAELAHVAGMLLAHAMHHQSRDLSKQKLSRAVKQLGIRFLVLDAAVSAFVVLDQEPDAARWKVITNAINHAFPPLPVRPAHTGRPNVNYYRARDLSRAIQMLKTGQRPDSAQLIRLKRMLFCLPSSPAYFKRRVFDGWRLDDRLTK</sequence>
<evidence type="ECO:0000256" key="1">
    <source>
        <dbReference type="SAM" id="MobiDB-lite"/>
    </source>
</evidence>
<feature type="compositionally biased region" description="Basic and acidic residues" evidence="1">
    <location>
        <begin position="11"/>
        <end position="36"/>
    </location>
</feature>
<organism evidence="2 3">
    <name type="scientific">Eimeria brunetti</name>
    <dbReference type="NCBI Taxonomy" id="51314"/>
    <lineage>
        <taxon>Eukaryota</taxon>
        <taxon>Sar</taxon>
        <taxon>Alveolata</taxon>
        <taxon>Apicomplexa</taxon>
        <taxon>Conoidasida</taxon>
        <taxon>Coccidia</taxon>
        <taxon>Eucoccidiorida</taxon>
        <taxon>Eimeriorina</taxon>
        <taxon>Eimeriidae</taxon>
        <taxon>Eimeria</taxon>
    </lineage>
</organism>
<gene>
    <name evidence="2" type="ORF">EBH_0010600</name>
</gene>
<dbReference type="AlphaFoldDB" id="U6LBV7"/>
<reference evidence="2" key="1">
    <citation type="submission" date="2013-10" db="EMBL/GenBank/DDBJ databases">
        <title>Genomic analysis of the causative agents of coccidiosis in chickens.</title>
        <authorList>
            <person name="Reid A.J."/>
            <person name="Blake D."/>
            <person name="Billington K."/>
            <person name="Browne H."/>
            <person name="Dunn M."/>
            <person name="Hung S."/>
            <person name="Kawahara F."/>
            <person name="Miranda-Saavedra D."/>
            <person name="Mourier T."/>
            <person name="Nagra H."/>
            <person name="Otto T.D."/>
            <person name="Rawlings N."/>
            <person name="Sanchez A."/>
            <person name="Sanders M."/>
            <person name="Subramaniam C."/>
            <person name="Tay Y."/>
            <person name="Dear P."/>
            <person name="Doerig C."/>
            <person name="Gruber A."/>
            <person name="Parkinson J."/>
            <person name="Shirley M."/>
            <person name="Wan K.L."/>
            <person name="Berriman M."/>
            <person name="Tomley F."/>
            <person name="Pain A."/>
        </authorList>
    </citation>
    <scope>NUCLEOTIDE SEQUENCE [LARGE SCALE GENOMIC DNA]</scope>
    <source>
        <strain evidence="2">Houghton</strain>
    </source>
</reference>
<accession>U6LBV7</accession>
<reference evidence="2" key="2">
    <citation type="submission" date="2013-10" db="EMBL/GenBank/DDBJ databases">
        <authorList>
            <person name="Aslett M."/>
        </authorList>
    </citation>
    <scope>NUCLEOTIDE SEQUENCE [LARGE SCALE GENOMIC DNA]</scope>
    <source>
        <strain evidence="2">Houghton</strain>
    </source>
</reference>
<keyword evidence="3" id="KW-1185">Reference proteome</keyword>
<evidence type="ECO:0000313" key="2">
    <source>
        <dbReference type="EMBL" id="CDJ46024.1"/>
    </source>
</evidence>
<name>U6LBV7_9EIME</name>
<feature type="region of interest" description="Disordered" evidence="1">
    <location>
        <begin position="1"/>
        <end position="71"/>
    </location>
</feature>
<evidence type="ECO:0000313" key="3">
    <source>
        <dbReference type="Proteomes" id="UP000030750"/>
    </source>
</evidence>
<dbReference type="EMBL" id="HG710264">
    <property type="protein sequence ID" value="CDJ46024.1"/>
    <property type="molecule type" value="Genomic_DNA"/>
</dbReference>
<proteinExistence type="predicted"/>